<feature type="domain" description="PAC" evidence="21">
    <location>
        <begin position="386"/>
        <end position="438"/>
    </location>
</feature>
<sequence>MAGLVLLLVALIVPALGDGADRLLRALLTAALLLAGGLGVALMRSWRRESSTRQQQAETRALLEQSQRWFQSTFEQAAIGIALVSPQGHWLRINQKLCDLLGYRLDDLMPLRFQDVTHPDDLSGNLAEFRRLLEGRDGESMAVEKRYLRRDGSTLRAHLTVTLVRGQDGTPDHLIAVIEDIEARKRAEATRELYAEALRQASQPLLLIDTDFRITYVNQAFIDLFGYSAEALAGRHVSALVPPTDEARQAQVAALEQLRVTGRFSGTLERQVADGSRLHVAANIAAIRDDQGTLLGWVGGYLDLRPLRETEALLRRMAQAVEQSPASIIITDLDARIEYVNDAFVRQTGYRREQAIGRNPSLLQSGRTPPGTYRQLWQTLGRGEPWKGEFIGRRQDGREYIQSALIVPLHDEQGRITHYVSAQEDISERIQFEAELARHREHLEEMVTQRTTELEAANRCLADQQALVRTVADAVPGLISHWGPDLRCRFANAACMAWRGRRPEQIPGMTIQELLGSDLQALDEPGLQASLQGQRQQFQQALVRADGSVRHMLTDLIPELVDGRVTGVNVVVSDVTELKQAELRLAALNEELARRAEQAEAATRAKSAFLANMSHEIRTPMNAIIGLAHLMARDTRDALQRERLGKVDSAAKHLLQVINNILDLSKIDAGKLTLEHIEFSLDELLARVFEMVSERAGEKGLELIVDTDHLPRRLRGDPTRLSQSLINLMGNAVKFTEQGWIRLRGELLAEDHQRLQVRFEVQDTGEGIASDRQATLFEAFEQADSSMTRRHGGTGLGLALTRHLARMMDGEIGVSSQPGAGSTFWFTAWLGRASEAGERAAPIPLRGLRALLVDDLPEALAALCDRLEQLGLTVDAVSSGQAALARVQAEMEQGRPYDVLLVDWRMEPLDGIETLQQLRGLLGGGLPPSILVTAFNNPIMWQQARGVQYDAVLVKPITASALHDTLMRLLRKKGATWSSGAVEPSQAHDLLLSRHGGQRVLLVEDNPINLEVAYELLNSAGLVVEAAEDGARAVELALSRPYDLVLMDVQMPVMDGLAATRAIRLRAGQSLPIVAMTANAFSDDRVMCLEAGMNDHVAKPVDPELLYSTLLRWLPLRGGQLLIEPPAVESGLSLEQRLAAVDGLDLSGALHNVGGRMPALERVLGRFVGNYRLGVPALAQSGPPDPLPAWREACHSLRGAWATLGSHPLQQELATFEADLQHAGAADVAALAARAGRIHEGLLNFVDRLARALAGR</sequence>
<evidence type="ECO:0000259" key="18">
    <source>
        <dbReference type="PROSITE" id="PS50109"/>
    </source>
</evidence>
<dbReference type="PANTHER" id="PTHR45339">
    <property type="entry name" value="HYBRID SIGNAL TRANSDUCTION HISTIDINE KINASE J"/>
    <property type="match status" value="1"/>
</dbReference>
<feature type="domain" description="PAC" evidence="21">
    <location>
        <begin position="262"/>
        <end position="316"/>
    </location>
</feature>
<dbReference type="GO" id="GO:0005524">
    <property type="term" value="F:ATP binding"/>
    <property type="evidence" value="ECO:0007669"/>
    <property type="project" value="UniProtKB-KW"/>
</dbReference>
<dbReference type="PROSITE" id="PS50109">
    <property type="entry name" value="HIS_KIN"/>
    <property type="match status" value="1"/>
</dbReference>
<evidence type="ECO:0000256" key="4">
    <source>
        <dbReference type="ARBA" id="ARBA00022475"/>
    </source>
</evidence>
<evidence type="ECO:0000256" key="12">
    <source>
        <dbReference type="ARBA" id="ARBA00023026"/>
    </source>
</evidence>
<dbReference type="PROSITE" id="PS50113">
    <property type="entry name" value="PAC"/>
    <property type="match status" value="4"/>
</dbReference>
<evidence type="ECO:0000313" key="23">
    <source>
        <dbReference type="Proteomes" id="UP000247811"/>
    </source>
</evidence>
<dbReference type="InterPro" id="IPR036097">
    <property type="entry name" value="HisK_dim/P_sf"/>
</dbReference>
<accession>A0A318H3L8</accession>
<dbReference type="InterPro" id="IPR013656">
    <property type="entry name" value="PAS_4"/>
</dbReference>
<evidence type="ECO:0000256" key="16">
    <source>
        <dbReference type="PROSITE-ProRule" id="PRU00169"/>
    </source>
</evidence>
<dbReference type="PRINTS" id="PR00344">
    <property type="entry name" value="BCTRLSENSOR"/>
</dbReference>
<keyword evidence="11" id="KW-0902">Two-component regulatory system</keyword>
<comment type="function">
    <text evidence="14">Member of the two-component regulatory system BvgS/BvgA. Phosphorylates BvgA via a four-step phosphorelay in response to environmental signals.</text>
</comment>
<dbReference type="InterPro" id="IPR011006">
    <property type="entry name" value="CheY-like_superfamily"/>
</dbReference>
<gene>
    <name evidence="22" type="ORF">C7444_103131</name>
</gene>
<evidence type="ECO:0000259" key="19">
    <source>
        <dbReference type="PROSITE" id="PS50110"/>
    </source>
</evidence>
<dbReference type="InterPro" id="IPR003661">
    <property type="entry name" value="HisK_dim/P_dom"/>
</dbReference>
<dbReference type="CDD" id="cd00156">
    <property type="entry name" value="REC"/>
    <property type="match status" value="1"/>
</dbReference>
<dbReference type="Pfam" id="PF00512">
    <property type="entry name" value="HisKA"/>
    <property type="match status" value="1"/>
</dbReference>
<feature type="domain" description="Response regulatory" evidence="19">
    <location>
        <begin position="999"/>
        <end position="1114"/>
    </location>
</feature>
<feature type="domain" description="Histidine kinase" evidence="18">
    <location>
        <begin position="612"/>
        <end position="832"/>
    </location>
</feature>
<dbReference type="EC" id="2.7.13.3" evidence="3"/>
<dbReference type="InterPro" id="IPR001610">
    <property type="entry name" value="PAC"/>
</dbReference>
<reference evidence="22 23" key="1">
    <citation type="submission" date="2018-05" db="EMBL/GenBank/DDBJ databases">
        <title>Genomic Encyclopedia of Type Strains, Phase IV (KMG-IV): sequencing the most valuable type-strain genomes for metagenomic binning, comparative biology and taxonomic classification.</title>
        <authorList>
            <person name="Goeker M."/>
        </authorList>
    </citation>
    <scope>NUCLEOTIDE SEQUENCE [LARGE SCALE GENOMIC DNA]</scope>
    <source>
        <strain evidence="22 23">DSM 566</strain>
    </source>
</reference>
<evidence type="ECO:0000256" key="3">
    <source>
        <dbReference type="ARBA" id="ARBA00012438"/>
    </source>
</evidence>
<dbReference type="InterPro" id="IPR013655">
    <property type="entry name" value="PAS_fold_3"/>
</dbReference>
<dbReference type="InterPro" id="IPR000014">
    <property type="entry name" value="PAS"/>
</dbReference>
<keyword evidence="13" id="KW-0472">Membrane</keyword>
<keyword evidence="10" id="KW-1133">Transmembrane helix</keyword>
<dbReference type="RefSeq" id="WP_110399613.1">
    <property type="nucleotide sequence ID" value="NZ_QJJS01000003.1"/>
</dbReference>
<dbReference type="SUPFAM" id="SSF47226">
    <property type="entry name" value="Histidine-containing phosphotransfer domain, HPT domain"/>
    <property type="match status" value="1"/>
</dbReference>
<dbReference type="SMART" id="SM00091">
    <property type="entry name" value="PAS"/>
    <property type="match status" value="4"/>
</dbReference>
<keyword evidence="5 16" id="KW-0597">Phosphoprotein</keyword>
<dbReference type="InterPro" id="IPR000700">
    <property type="entry name" value="PAS-assoc_C"/>
</dbReference>
<dbReference type="NCBIfam" id="TIGR00229">
    <property type="entry name" value="sensory_box"/>
    <property type="match status" value="4"/>
</dbReference>
<evidence type="ECO:0000256" key="17">
    <source>
        <dbReference type="SAM" id="Coils"/>
    </source>
</evidence>
<feature type="domain" description="PAC" evidence="21">
    <location>
        <begin position="536"/>
        <end position="587"/>
    </location>
</feature>
<dbReference type="InterPro" id="IPR001789">
    <property type="entry name" value="Sig_transdc_resp-reg_receiver"/>
</dbReference>
<evidence type="ECO:0000256" key="15">
    <source>
        <dbReference type="ARBA" id="ARBA00070152"/>
    </source>
</evidence>
<dbReference type="Gene3D" id="1.10.287.130">
    <property type="match status" value="1"/>
</dbReference>
<feature type="coiled-coil region" evidence="17">
    <location>
        <begin position="571"/>
        <end position="605"/>
    </location>
</feature>
<feature type="modified residue" description="4-aspartylphosphate" evidence="16">
    <location>
        <position position="903"/>
    </location>
</feature>
<dbReference type="Pfam" id="PF08448">
    <property type="entry name" value="PAS_4"/>
    <property type="match status" value="1"/>
</dbReference>
<organism evidence="22 23">
    <name type="scientific">Sphaerotilus hippei</name>
    <dbReference type="NCBI Taxonomy" id="744406"/>
    <lineage>
        <taxon>Bacteria</taxon>
        <taxon>Pseudomonadati</taxon>
        <taxon>Pseudomonadota</taxon>
        <taxon>Betaproteobacteria</taxon>
        <taxon>Burkholderiales</taxon>
        <taxon>Sphaerotilaceae</taxon>
        <taxon>Sphaerotilus</taxon>
    </lineage>
</organism>
<comment type="catalytic activity">
    <reaction evidence="1">
        <text>ATP + protein L-histidine = ADP + protein N-phospho-L-histidine.</text>
        <dbReference type="EC" id="2.7.13.3"/>
    </reaction>
</comment>
<keyword evidence="23" id="KW-1185">Reference proteome</keyword>
<keyword evidence="7" id="KW-0732">Signal</keyword>
<dbReference type="Proteomes" id="UP000247811">
    <property type="component" value="Unassembled WGS sequence"/>
</dbReference>
<evidence type="ECO:0000256" key="2">
    <source>
        <dbReference type="ARBA" id="ARBA00004651"/>
    </source>
</evidence>
<keyword evidence="4" id="KW-1003">Cell membrane</keyword>
<feature type="modified residue" description="4-aspartylphosphate" evidence="16">
    <location>
        <position position="1048"/>
    </location>
</feature>
<dbReference type="Pfam" id="PF08447">
    <property type="entry name" value="PAS_3"/>
    <property type="match status" value="1"/>
</dbReference>
<evidence type="ECO:0000256" key="8">
    <source>
        <dbReference type="ARBA" id="ARBA00022741"/>
    </source>
</evidence>
<dbReference type="SUPFAM" id="SSF55785">
    <property type="entry name" value="PYP-like sensor domain (PAS domain)"/>
    <property type="match status" value="4"/>
</dbReference>
<dbReference type="PROSITE" id="PS50110">
    <property type="entry name" value="RESPONSE_REGULATORY"/>
    <property type="match status" value="2"/>
</dbReference>
<dbReference type="SMART" id="SM00387">
    <property type="entry name" value="HATPase_c"/>
    <property type="match status" value="1"/>
</dbReference>
<dbReference type="Pfam" id="PF02518">
    <property type="entry name" value="HATPase_c"/>
    <property type="match status" value="1"/>
</dbReference>
<comment type="caution">
    <text evidence="22">The sequence shown here is derived from an EMBL/GenBank/DDBJ whole genome shotgun (WGS) entry which is preliminary data.</text>
</comment>
<comment type="subcellular location">
    <subcellularLocation>
        <location evidence="2">Cell membrane</location>
        <topology evidence="2">Multi-pass membrane protein</topology>
    </subcellularLocation>
</comment>
<dbReference type="InterPro" id="IPR036641">
    <property type="entry name" value="HPT_dom_sf"/>
</dbReference>
<dbReference type="OrthoDB" id="9176737at2"/>
<keyword evidence="9" id="KW-0067">ATP-binding</keyword>
<evidence type="ECO:0000256" key="9">
    <source>
        <dbReference type="ARBA" id="ARBA00022840"/>
    </source>
</evidence>
<feature type="domain" description="PAS" evidence="20">
    <location>
        <begin position="313"/>
        <end position="359"/>
    </location>
</feature>
<dbReference type="InterPro" id="IPR013767">
    <property type="entry name" value="PAS_fold"/>
</dbReference>
<dbReference type="Gene3D" id="3.30.450.20">
    <property type="entry name" value="PAS domain"/>
    <property type="match status" value="4"/>
</dbReference>
<dbReference type="InterPro" id="IPR036890">
    <property type="entry name" value="HATPase_C_sf"/>
</dbReference>
<dbReference type="Pfam" id="PF00072">
    <property type="entry name" value="Response_reg"/>
    <property type="match status" value="2"/>
</dbReference>
<evidence type="ECO:0000313" key="22">
    <source>
        <dbReference type="EMBL" id="PXW98040.1"/>
    </source>
</evidence>
<dbReference type="SUPFAM" id="SSF47384">
    <property type="entry name" value="Homodimeric domain of signal transducing histidine kinase"/>
    <property type="match status" value="1"/>
</dbReference>
<dbReference type="FunFam" id="3.30.565.10:FF:000010">
    <property type="entry name" value="Sensor histidine kinase RcsC"/>
    <property type="match status" value="1"/>
</dbReference>
<dbReference type="InterPro" id="IPR004358">
    <property type="entry name" value="Sig_transdc_His_kin-like_C"/>
</dbReference>
<dbReference type="Gene3D" id="3.40.50.2300">
    <property type="match status" value="2"/>
</dbReference>
<dbReference type="SMART" id="SM00086">
    <property type="entry name" value="PAC"/>
    <property type="match status" value="4"/>
</dbReference>
<dbReference type="CDD" id="cd00130">
    <property type="entry name" value="PAS"/>
    <property type="match status" value="4"/>
</dbReference>
<keyword evidence="12" id="KW-0843">Virulence</keyword>
<proteinExistence type="predicted"/>
<keyword evidence="17" id="KW-0175">Coiled coil</keyword>
<dbReference type="GO" id="GO:0000155">
    <property type="term" value="F:phosphorelay sensor kinase activity"/>
    <property type="evidence" value="ECO:0007669"/>
    <property type="project" value="InterPro"/>
</dbReference>
<dbReference type="SMART" id="SM00388">
    <property type="entry name" value="HisKA"/>
    <property type="match status" value="1"/>
</dbReference>
<keyword evidence="8" id="KW-0547">Nucleotide-binding</keyword>
<name>A0A318H3L8_9BURK</name>
<dbReference type="PROSITE" id="PS50112">
    <property type="entry name" value="PAS"/>
    <property type="match status" value="3"/>
</dbReference>
<feature type="domain" description="PAC" evidence="21">
    <location>
        <begin position="141"/>
        <end position="193"/>
    </location>
</feature>
<dbReference type="InterPro" id="IPR003594">
    <property type="entry name" value="HATPase_dom"/>
</dbReference>
<dbReference type="CDD" id="cd17546">
    <property type="entry name" value="REC_hyHK_CKI1_RcsC-like"/>
    <property type="match status" value="1"/>
</dbReference>
<dbReference type="EMBL" id="QJJS01000003">
    <property type="protein sequence ID" value="PXW98040.1"/>
    <property type="molecule type" value="Genomic_DNA"/>
</dbReference>
<dbReference type="CDD" id="cd00082">
    <property type="entry name" value="HisKA"/>
    <property type="match status" value="1"/>
</dbReference>
<evidence type="ECO:0000256" key="6">
    <source>
        <dbReference type="ARBA" id="ARBA00022692"/>
    </source>
</evidence>
<dbReference type="SUPFAM" id="SSF52172">
    <property type="entry name" value="CheY-like"/>
    <property type="match status" value="2"/>
</dbReference>
<dbReference type="PANTHER" id="PTHR45339:SF1">
    <property type="entry name" value="HYBRID SIGNAL TRANSDUCTION HISTIDINE KINASE J"/>
    <property type="match status" value="1"/>
</dbReference>
<evidence type="ECO:0000256" key="11">
    <source>
        <dbReference type="ARBA" id="ARBA00023012"/>
    </source>
</evidence>
<dbReference type="AlphaFoldDB" id="A0A318H3L8"/>
<dbReference type="CDD" id="cd16922">
    <property type="entry name" value="HATPase_EvgS-ArcB-TorS-like"/>
    <property type="match status" value="1"/>
</dbReference>
<evidence type="ECO:0000256" key="10">
    <source>
        <dbReference type="ARBA" id="ARBA00022989"/>
    </source>
</evidence>
<evidence type="ECO:0000256" key="13">
    <source>
        <dbReference type="ARBA" id="ARBA00023136"/>
    </source>
</evidence>
<dbReference type="Gene3D" id="3.30.565.10">
    <property type="entry name" value="Histidine kinase-like ATPase, C-terminal domain"/>
    <property type="match status" value="1"/>
</dbReference>
<dbReference type="SUPFAM" id="SSF55874">
    <property type="entry name" value="ATPase domain of HSP90 chaperone/DNA topoisomerase II/histidine kinase"/>
    <property type="match status" value="1"/>
</dbReference>
<evidence type="ECO:0000256" key="1">
    <source>
        <dbReference type="ARBA" id="ARBA00000085"/>
    </source>
</evidence>
<evidence type="ECO:0000259" key="21">
    <source>
        <dbReference type="PROSITE" id="PS50113"/>
    </source>
</evidence>
<evidence type="ECO:0000259" key="20">
    <source>
        <dbReference type="PROSITE" id="PS50112"/>
    </source>
</evidence>
<protein>
    <recommendedName>
        <fullName evidence="15">Virulence sensor protein BvgS</fullName>
        <ecNumber evidence="3">2.7.13.3</ecNumber>
    </recommendedName>
</protein>
<evidence type="ECO:0000256" key="14">
    <source>
        <dbReference type="ARBA" id="ARBA00058004"/>
    </source>
</evidence>
<feature type="domain" description="PAS" evidence="20">
    <location>
        <begin position="190"/>
        <end position="262"/>
    </location>
</feature>
<dbReference type="SMART" id="SM00448">
    <property type="entry name" value="REC"/>
    <property type="match status" value="2"/>
</dbReference>
<dbReference type="GO" id="GO:0005886">
    <property type="term" value="C:plasma membrane"/>
    <property type="evidence" value="ECO:0007669"/>
    <property type="project" value="UniProtKB-SubCell"/>
</dbReference>
<evidence type="ECO:0000256" key="5">
    <source>
        <dbReference type="ARBA" id="ARBA00022553"/>
    </source>
</evidence>
<dbReference type="InterPro" id="IPR005467">
    <property type="entry name" value="His_kinase_dom"/>
</dbReference>
<dbReference type="InterPro" id="IPR035965">
    <property type="entry name" value="PAS-like_dom_sf"/>
</dbReference>
<evidence type="ECO:0000256" key="7">
    <source>
        <dbReference type="ARBA" id="ARBA00022729"/>
    </source>
</evidence>
<dbReference type="GO" id="GO:0006355">
    <property type="term" value="P:regulation of DNA-templated transcription"/>
    <property type="evidence" value="ECO:0007669"/>
    <property type="project" value="InterPro"/>
</dbReference>
<feature type="domain" description="Response regulatory" evidence="19">
    <location>
        <begin position="849"/>
        <end position="970"/>
    </location>
</feature>
<keyword evidence="6" id="KW-0812">Transmembrane</keyword>
<feature type="domain" description="PAS" evidence="20">
    <location>
        <begin position="66"/>
        <end position="136"/>
    </location>
</feature>
<dbReference type="Pfam" id="PF00989">
    <property type="entry name" value="PAS"/>
    <property type="match status" value="2"/>
</dbReference>